<organism evidence="2 3">
    <name type="scientific">Mariprofundus ferrinatatus</name>
    <dbReference type="NCBI Taxonomy" id="1921087"/>
    <lineage>
        <taxon>Bacteria</taxon>
        <taxon>Pseudomonadati</taxon>
        <taxon>Pseudomonadota</taxon>
        <taxon>Candidatius Mariprofundia</taxon>
        <taxon>Mariprofundales</taxon>
        <taxon>Mariprofundaceae</taxon>
        <taxon>Mariprofundus</taxon>
    </lineage>
</organism>
<proteinExistence type="predicted"/>
<dbReference type="PANTHER" id="PTHR11608:SF0">
    <property type="entry name" value="BIFUNCTIONAL PROTEIN PYRR"/>
    <property type="match status" value="1"/>
</dbReference>
<keyword evidence="3" id="KW-1185">Reference proteome</keyword>
<name>A0A2K8L680_9PROT</name>
<gene>
    <name evidence="2" type="ORF">Ga0123462_1960</name>
</gene>
<dbReference type="PANTHER" id="PTHR11608">
    <property type="entry name" value="BIFUNCTIONAL PROTEIN PYRR"/>
    <property type="match status" value="1"/>
</dbReference>
<keyword evidence="2" id="KW-0328">Glycosyltransferase</keyword>
<dbReference type="Proteomes" id="UP000231637">
    <property type="component" value="Chromosome"/>
</dbReference>
<dbReference type="KEGG" id="mfn:Ga0123462_1960"/>
<dbReference type="EMBL" id="CP018800">
    <property type="protein sequence ID" value="ATX82797.1"/>
    <property type="molecule type" value="Genomic_DNA"/>
</dbReference>
<dbReference type="InterPro" id="IPR000836">
    <property type="entry name" value="PRTase_dom"/>
</dbReference>
<dbReference type="CDD" id="cd06223">
    <property type="entry name" value="PRTases_typeI"/>
    <property type="match status" value="1"/>
</dbReference>
<sequence>MSSPILFDNRAVEAALDMMSSAISGDEVYLVGIHSGGAEVADAIQGRLESRGVSVERGNLDISFYRDDLDTIAPHPLVRRSELPFDVAGKEIWLVDDVLYSGRTIRAAMDEIFDYGRPAAIRLAVLVDRGGRQLPIAAESVGLSIEAPADCTIELVTDAAWIIEQRQVKP</sequence>
<dbReference type="NCBIfam" id="NF003549">
    <property type="entry name" value="PRK05205.1-5"/>
    <property type="match status" value="1"/>
</dbReference>
<dbReference type="OrthoDB" id="9802227at2"/>
<dbReference type="GO" id="GO:0004845">
    <property type="term" value="F:uracil phosphoribosyltransferase activity"/>
    <property type="evidence" value="ECO:0007669"/>
    <property type="project" value="UniProtKB-EC"/>
</dbReference>
<dbReference type="NCBIfam" id="NF003545">
    <property type="entry name" value="PRK05205.1-1"/>
    <property type="match status" value="1"/>
</dbReference>
<evidence type="ECO:0000259" key="1">
    <source>
        <dbReference type="Pfam" id="PF00156"/>
    </source>
</evidence>
<dbReference type="EC" id="2.4.2.9" evidence="2"/>
<accession>A0A2K8L680</accession>
<protein>
    <submittedName>
        <fullName evidence="2">Pyrimidine operon attenuation protein</fullName>
        <ecNumber evidence="2">2.4.2.9</ecNumber>
    </submittedName>
</protein>
<evidence type="ECO:0000313" key="2">
    <source>
        <dbReference type="EMBL" id="ATX82797.1"/>
    </source>
</evidence>
<dbReference type="Pfam" id="PF00156">
    <property type="entry name" value="Pribosyltran"/>
    <property type="match status" value="1"/>
</dbReference>
<dbReference type="InterPro" id="IPR029057">
    <property type="entry name" value="PRTase-like"/>
</dbReference>
<dbReference type="RefSeq" id="WP_100266107.1">
    <property type="nucleotide sequence ID" value="NZ_CP018800.1"/>
</dbReference>
<dbReference type="InterPro" id="IPR050137">
    <property type="entry name" value="PyrR_bifunctional"/>
</dbReference>
<dbReference type="SUPFAM" id="SSF53271">
    <property type="entry name" value="PRTase-like"/>
    <property type="match status" value="1"/>
</dbReference>
<evidence type="ECO:0000313" key="3">
    <source>
        <dbReference type="Proteomes" id="UP000231637"/>
    </source>
</evidence>
<dbReference type="AlphaFoldDB" id="A0A2K8L680"/>
<reference evidence="2 3" key="1">
    <citation type="submission" date="2016-12" db="EMBL/GenBank/DDBJ databases">
        <title>Isolation and genomic insights into novel planktonic Zetaproteobacteria from stratified waters of the Chesapeake Bay.</title>
        <authorList>
            <person name="McAllister S.M."/>
            <person name="Kato S."/>
            <person name="Chan C.S."/>
            <person name="Chiu B.K."/>
            <person name="Field E.K."/>
        </authorList>
    </citation>
    <scope>NUCLEOTIDE SEQUENCE [LARGE SCALE GENOMIC DNA]</scope>
    <source>
        <strain evidence="2 3">CP-8</strain>
    </source>
</reference>
<dbReference type="Gene3D" id="3.40.50.2020">
    <property type="match status" value="1"/>
</dbReference>
<feature type="domain" description="Phosphoribosyltransferase" evidence="1">
    <location>
        <begin position="6"/>
        <end position="144"/>
    </location>
</feature>
<keyword evidence="2" id="KW-0808">Transferase</keyword>